<dbReference type="STRING" id="933084.A0A067Q8Q7"/>
<evidence type="ECO:0000256" key="3">
    <source>
        <dbReference type="ARBA" id="ARBA00022677"/>
    </source>
</evidence>
<keyword evidence="6" id="KW-1185">Reference proteome</keyword>
<dbReference type="InterPro" id="IPR029058">
    <property type="entry name" value="AB_hydrolase_fold"/>
</dbReference>
<dbReference type="SUPFAM" id="SSF53474">
    <property type="entry name" value="alpha/beta-Hydrolases"/>
    <property type="match status" value="1"/>
</dbReference>
<dbReference type="PANTHER" id="PTHR13390">
    <property type="entry name" value="LIPASE"/>
    <property type="match status" value="1"/>
</dbReference>
<dbReference type="Proteomes" id="UP000027265">
    <property type="component" value="Unassembled WGS sequence"/>
</dbReference>
<name>A0A067Q8Q7_9AGAM</name>
<organism evidence="5 6">
    <name type="scientific">Jaapia argillacea MUCL 33604</name>
    <dbReference type="NCBI Taxonomy" id="933084"/>
    <lineage>
        <taxon>Eukaryota</taxon>
        <taxon>Fungi</taxon>
        <taxon>Dikarya</taxon>
        <taxon>Basidiomycota</taxon>
        <taxon>Agaricomycotina</taxon>
        <taxon>Agaricomycetes</taxon>
        <taxon>Agaricomycetidae</taxon>
        <taxon>Jaapiales</taxon>
        <taxon>Jaapiaceae</taxon>
        <taxon>Jaapia</taxon>
    </lineage>
</organism>
<keyword evidence="3" id="KW-0551">Lipid droplet</keyword>
<dbReference type="HOGENOM" id="CLU_018394_1_1_1"/>
<evidence type="ECO:0000313" key="5">
    <source>
        <dbReference type="EMBL" id="KDQ63374.1"/>
    </source>
</evidence>
<accession>A0A067Q8Q7</accession>
<dbReference type="PANTHER" id="PTHR13390:SF0">
    <property type="entry name" value="LIPID DROPLET-ASSOCIATED HYDROLASE"/>
    <property type="match status" value="1"/>
</dbReference>
<dbReference type="AlphaFoldDB" id="A0A067Q8Q7"/>
<comment type="subcellular location">
    <subcellularLocation>
        <location evidence="1">Lipid droplet</location>
    </subcellularLocation>
</comment>
<dbReference type="OrthoDB" id="448051at2759"/>
<evidence type="ECO:0000256" key="4">
    <source>
        <dbReference type="ARBA" id="ARBA00022801"/>
    </source>
</evidence>
<evidence type="ECO:0008006" key="7">
    <source>
        <dbReference type="Google" id="ProtNLM"/>
    </source>
</evidence>
<evidence type="ECO:0000256" key="2">
    <source>
        <dbReference type="ARBA" id="ARBA00008300"/>
    </source>
</evidence>
<dbReference type="GO" id="GO:0016298">
    <property type="term" value="F:lipase activity"/>
    <property type="evidence" value="ECO:0007669"/>
    <property type="project" value="InterPro"/>
</dbReference>
<protein>
    <recommendedName>
        <fullName evidence="7">AB hydrolase-1 domain-containing protein</fullName>
    </recommendedName>
</protein>
<dbReference type="InterPro" id="IPR019363">
    <property type="entry name" value="LDAH"/>
</dbReference>
<dbReference type="GO" id="GO:0019915">
    <property type="term" value="P:lipid storage"/>
    <property type="evidence" value="ECO:0007669"/>
    <property type="project" value="InterPro"/>
</dbReference>
<gene>
    <name evidence="5" type="ORF">JAAARDRAFT_29400</name>
</gene>
<dbReference type="Gene3D" id="3.40.50.1820">
    <property type="entry name" value="alpha/beta hydrolase"/>
    <property type="match status" value="1"/>
</dbReference>
<dbReference type="GO" id="GO:0005811">
    <property type="term" value="C:lipid droplet"/>
    <property type="evidence" value="ECO:0007669"/>
    <property type="project" value="UniProtKB-SubCell"/>
</dbReference>
<reference evidence="6" key="1">
    <citation type="journal article" date="2014" name="Proc. Natl. Acad. Sci. U.S.A.">
        <title>Extensive sampling of basidiomycete genomes demonstrates inadequacy of the white-rot/brown-rot paradigm for wood decay fungi.</title>
        <authorList>
            <person name="Riley R."/>
            <person name="Salamov A.A."/>
            <person name="Brown D.W."/>
            <person name="Nagy L.G."/>
            <person name="Floudas D."/>
            <person name="Held B.W."/>
            <person name="Levasseur A."/>
            <person name="Lombard V."/>
            <person name="Morin E."/>
            <person name="Otillar R."/>
            <person name="Lindquist E.A."/>
            <person name="Sun H."/>
            <person name="LaButti K.M."/>
            <person name="Schmutz J."/>
            <person name="Jabbour D."/>
            <person name="Luo H."/>
            <person name="Baker S.E."/>
            <person name="Pisabarro A.G."/>
            <person name="Walton J.D."/>
            <person name="Blanchette R.A."/>
            <person name="Henrissat B."/>
            <person name="Martin F."/>
            <person name="Cullen D."/>
            <person name="Hibbett D.S."/>
            <person name="Grigoriev I.V."/>
        </authorList>
    </citation>
    <scope>NUCLEOTIDE SEQUENCE [LARGE SCALE GENOMIC DNA]</scope>
    <source>
        <strain evidence="6">MUCL 33604</strain>
    </source>
</reference>
<sequence length="331" mass="36750">MGEQIPPFLKPLDDIVDRDEGLPYISTVLHHTKPLGAAHTLWWPFTMPRSSESSATVILFIPGNPGLLGFYPPFLSDIHARARSSSTPLAILAHSHIGHSPGVEDTETRYTLDSVGLTAQVASAIEAVDLIKDTFGNNTKIVVIGHSVGSWITLKVLKSRPEDVTEVFLLFPTISQIASTPNGHRLSWVFRSPFPRIISRLSPVARILPTTLLSLLFRGWPLPQLHVLKSLINSPMTIFSALTMAHDEMKTIRELDVALLDEYRHRICMYFAEDDDWVGEQREAILAAFQADPGTVRIVHGHPDIPHAFCINHGEPLASQCFEWLIEAGLL</sequence>
<evidence type="ECO:0000256" key="1">
    <source>
        <dbReference type="ARBA" id="ARBA00004502"/>
    </source>
</evidence>
<proteinExistence type="inferred from homology"/>
<comment type="similarity">
    <text evidence="2">Belongs to the AB hydrolase superfamily. LDAH family.</text>
</comment>
<dbReference type="InParanoid" id="A0A067Q8Q7"/>
<keyword evidence="4" id="KW-0378">Hydrolase</keyword>
<dbReference type="Pfam" id="PF10230">
    <property type="entry name" value="LIDHydrolase"/>
    <property type="match status" value="1"/>
</dbReference>
<dbReference type="EMBL" id="KL197710">
    <property type="protein sequence ID" value="KDQ63374.1"/>
    <property type="molecule type" value="Genomic_DNA"/>
</dbReference>
<evidence type="ECO:0000313" key="6">
    <source>
        <dbReference type="Proteomes" id="UP000027265"/>
    </source>
</evidence>